<evidence type="ECO:0000313" key="1">
    <source>
        <dbReference type="EMBL" id="KGH28233.1"/>
    </source>
</evidence>
<accession>A0A096FEN8</accession>
<dbReference type="EMBL" id="AWOR01000051">
    <property type="protein sequence ID" value="KGH28233.1"/>
    <property type="molecule type" value="Genomic_DNA"/>
</dbReference>
<dbReference type="Proteomes" id="UP000029553">
    <property type="component" value="Unassembled WGS sequence"/>
</dbReference>
<organism evidence="1 2">
    <name type="scientific">Comamonas testosteroni</name>
    <name type="common">Pseudomonas testosteroni</name>
    <dbReference type="NCBI Taxonomy" id="285"/>
    <lineage>
        <taxon>Bacteria</taxon>
        <taxon>Pseudomonadati</taxon>
        <taxon>Pseudomonadota</taxon>
        <taxon>Betaproteobacteria</taxon>
        <taxon>Burkholderiales</taxon>
        <taxon>Comamonadaceae</taxon>
        <taxon>Comamonas</taxon>
    </lineage>
</organism>
<evidence type="ECO:0000313" key="2">
    <source>
        <dbReference type="Proteomes" id="UP000029553"/>
    </source>
</evidence>
<proteinExistence type="predicted"/>
<dbReference type="RefSeq" id="WP_034371066.1">
    <property type="nucleotide sequence ID" value="NZ_AWOR01000051.1"/>
</dbReference>
<evidence type="ECO:0008006" key="3">
    <source>
        <dbReference type="Google" id="ProtNLM"/>
    </source>
</evidence>
<reference evidence="1 2" key="1">
    <citation type="submission" date="2013-09" db="EMBL/GenBank/DDBJ databases">
        <title>High correlation between genotypes and phenotypes of environmental bacteria Comamonas testosteroni strains.</title>
        <authorList>
            <person name="Liu L."/>
            <person name="Zhu W."/>
            <person name="Xia X."/>
            <person name="Xu B."/>
            <person name="Luo M."/>
            <person name="Wang G."/>
        </authorList>
    </citation>
    <scope>NUCLEOTIDE SEQUENCE [LARGE SCALE GENOMIC DNA]</scope>
    <source>
        <strain evidence="1 2">JL40</strain>
    </source>
</reference>
<name>A0A096FEN8_COMTE</name>
<protein>
    <recommendedName>
        <fullName evidence="3">DUF1640 domain-containing protein</fullName>
    </recommendedName>
</protein>
<sequence length="174" mass="19736">MLWAILFFHPCGQLCPQGQALPAPFRGEFMDATYAAFNLYEILVEFNVPADRAHALNEAYNRVQEQSRKEVLDMVEKSFQSKTDAGEVESRLEIAMSSVKTDLERSIKETRVDLEKSMQGVRMDLEKSIQGVKVDLSKSILDVQRSINDQTWKLVTFSVVINGAMLGIFKLLMN</sequence>
<comment type="caution">
    <text evidence="1">The sequence shown here is derived from an EMBL/GenBank/DDBJ whole genome shotgun (WGS) entry which is preliminary data.</text>
</comment>
<dbReference type="AlphaFoldDB" id="A0A096FEN8"/>
<gene>
    <name evidence="1" type="ORF">P353_15805</name>
</gene>